<protein>
    <submittedName>
        <fullName evidence="2">Uncharacterized protein</fullName>
    </submittedName>
</protein>
<evidence type="ECO:0000313" key="3">
    <source>
        <dbReference type="Proteomes" id="UP000239757"/>
    </source>
</evidence>
<dbReference type="OrthoDB" id="1828268at2759"/>
<evidence type="ECO:0000313" key="2">
    <source>
        <dbReference type="EMBL" id="PPS08547.1"/>
    </source>
</evidence>
<gene>
    <name evidence="2" type="ORF">GOBAR_AA12098</name>
</gene>
<organism evidence="2 3">
    <name type="scientific">Gossypium barbadense</name>
    <name type="common">Sea Island cotton</name>
    <name type="synonym">Hibiscus barbadensis</name>
    <dbReference type="NCBI Taxonomy" id="3634"/>
    <lineage>
        <taxon>Eukaryota</taxon>
        <taxon>Viridiplantae</taxon>
        <taxon>Streptophyta</taxon>
        <taxon>Embryophyta</taxon>
        <taxon>Tracheophyta</taxon>
        <taxon>Spermatophyta</taxon>
        <taxon>Magnoliopsida</taxon>
        <taxon>eudicotyledons</taxon>
        <taxon>Gunneridae</taxon>
        <taxon>Pentapetalae</taxon>
        <taxon>rosids</taxon>
        <taxon>malvids</taxon>
        <taxon>Malvales</taxon>
        <taxon>Malvaceae</taxon>
        <taxon>Malvoideae</taxon>
        <taxon>Gossypium</taxon>
    </lineage>
</organism>
<sequence>MRSINSSNHHDHSLERLVMSSSSGKKTTVPASKKRKGASSSVGCCIDWAAVEQIQMADSIRALLSTDPWELFFGII</sequence>
<feature type="compositionally biased region" description="Polar residues" evidence="1">
    <location>
        <begin position="19"/>
        <end position="30"/>
    </location>
</feature>
<evidence type="ECO:0000256" key="1">
    <source>
        <dbReference type="SAM" id="MobiDB-lite"/>
    </source>
</evidence>
<dbReference type="AlphaFoldDB" id="A0A2P5XYX9"/>
<dbReference type="EMBL" id="KZ663987">
    <property type="protein sequence ID" value="PPS08547.1"/>
    <property type="molecule type" value="Genomic_DNA"/>
</dbReference>
<proteinExistence type="predicted"/>
<reference evidence="2 3" key="1">
    <citation type="submission" date="2015-01" db="EMBL/GenBank/DDBJ databases">
        <title>Genome of allotetraploid Gossypium barbadense reveals genomic plasticity and fiber elongation in cotton evolution.</title>
        <authorList>
            <person name="Chen X."/>
            <person name="Liu X."/>
            <person name="Zhao B."/>
            <person name="Zheng H."/>
            <person name="Hu Y."/>
            <person name="Lu G."/>
            <person name="Yang C."/>
            <person name="Chen J."/>
            <person name="Shan C."/>
            <person name="Zhang L."/>
            <person name="Zhou Y."/>
            <person name="Wang L."/>
            <person name="Guo W."/>
            <person name="Bai Y."/>
            <person name="Ruan J."/>
            <person name="Shangguan X."/>
            <person name="Mao Y."/>
            <person name="Jiang J."/>
            <person name="Zhu Y."/>
            <person name="Lei J."/>
            <person name="Kang H."/>
            <person name="Chen S."/>
            <person name="He X."/>
            <person name="Wang R."/>
            <person name="Wang Y."/>
            <person name="Chen J."/>
            <person name="Wang L."/>
            <person name="Yu S."/>
            <person name="Wang B."/>
            <person name="Wei J."/>
            <person name="Song S."/>
            <person name="Lu X."/>
            <person name="Gao Z."/>
            <person name="Gu W."/>
            <person name="Deng X."/>
            <person name="Ma D."/>
            <person name="Wang S."/>
            <person name="Liang W."/>
            <person name="Fang L."/>
            <person name="Cai C."/>
            <person name="Zhu X."/>
            <person name="Zhou B."/>
            <person name="Zhang Y."/>
            <person name="Chen Z."/>
            <person name="Xu S."/>
            <person name="Zhu R."/>
            <person name="Wang S."/>
            <person name="Zhang T."/>
            <person name="Zhao G."/>
        </authorList>
    </citation>
    <scope>NUCLEOTIDE SEQUENCE [LARGE SCALE GENOMIC DNA]</scope>
    <source>
        <strain evidence="3">cv. Xinhai21</strain>
        <tissue evidence="2">Leaf</tissue>
    </source>
</reference>
<feature type="region of interest" description="Disordered" evidence="1">
    <location>
        <begin position="1"/>
        <end position="41"/>
    </location>
</feature>
<accession>A0A2P5XYX9</accession>
<dbReference type="Proteomes" id="UP000239757">
    <property type="component" value="Unassembled WGS sequence"/>
</dbReference>
<name>A0A2P5XYX9_GOSBA</name>